<dbReference type="Proteomes" id="UP000252139">
    <property type="component" value="Unassembled WGS sequence"/>
</dbReference>
<comment type="caution">
    <text evidence="2">The sequence shown here is derived from an EMBL/GenBank/DDBJ whole genome shotgun (WGS) entry which is preliminary data.</text>
</comment>
<name>A0A367J102_RHIAZ</name>
<gene>
    <name evidence="2" type="ORF">CU097_004048</name>
</gene>
<protein>
    <submittedName>
        <fullName evidence="2">Uncharacterized protein</fullName>
    </submittedName>
</protein>
<evidence type="ECO:0000313" key="2">
    <source>
        <dbReference type="EMBL" id="RCH83401.1"/>
    </source>
</evidence>
<evidence type="ECO:0000256" key="1">
    <source>
        <dbReference type="SAM" id="MobiDB-lite"/>
    </source>
</evidence>
<accession>A0A367J102</accession>
<reference evidence="2 3" key="1">
    <citation type="journal article" date="2018" name="G3 (Bethesda)">
        <title>Phylogenetic and Phylogenomic Definition of Rhizopus Species.</title>
        <authorList>
            <person name="Gryganskyi A.P."/>
            <person name="Golan J."/>
            <person name="Dolatabadi S."/>
            <person name="Mondo S."/>
            <person name="Robb S."/>
            <person name="Idnurm A."/>
            <person name="Muszewska A."/>
            <person name="Steczkiewicz K."/>
            <person name="Masonjones S."/>
            <person name="Liao H.L."/>
            <person name="Gajdeczka M.T."/>
            <person name="Anike F."/>
            <person name="Vuek A."/>
            <person name="Anishchenko I.M."/>
            <person name="Voigt K."/>
            <person name="de Hoog G.S."/>
            <person name="Smith M.E."/>
            <person name="Heitman J."/>
            <person name="Vilgalys R."/>
            <person name="Stajich J.E."/>
        </authorList>
    </citation>
    <scope>NUCLEOTIDE SEQUENCE [LARGE SCALE GENOMIC DNA]</scope>
    <source>
        <strain evidence="2 3">CBS 357.93</strain>
    </source>
</reference>
<evidence type="ECO:0000313" key="3">
    <source>
        <dbReference type="Proteomes" id="UP000252139"/>
    </source>
</evidence>
<dbReference type="AlphaFoldDB" id="A0A367J102"/>
<proteinExistence type="predicted"/>
<organism evidence="2 3">
    <name type="scientific">Rhizopus azygosporus</name>
    <name type="common">Rhizopus microsporus var. azygosporus</name>
    <dbReference type="NCBI Taxonomy" id="86630"/>
    <lineage>
        <taxon>Eukaryota</taxon>
        <taxon>Fungi</taxon>
        <taxon>Fungi incertae sedis</taxon>
        <taxon>Mucoromycota</taxon>
        <taxon>Mucoromycotina</taxon>
        <taxon>Mucoromycetes</taxon>
        <taxon>Mucorales</taxon>
        <taxon>Mucorineae</taxon>
        <taxon>Rhizopodaceae</taxon>
        <taxon>Rhizopus</taxon>
    </lineage>
</organism>
<feature type="region of interest" description="Disordered" evidence="1">
    <location>
        <begin position="200"/>
        <end position="231"/>
    </location>
</feature>
<dbReference type="EMBL" id="PJQL01002674">
    <property type="protein sequence ID" value="RCH83401.1"/>
    <property type="molecule type" value="Genomic_DNA"/>
</dbReference>
<keyword evidence="3" id="KW-1185">Reference proteome</keyword>
<sequence length="231" mass="26792">MHDHRVREDREGMVIQLDNKETPSDHRYSLKAMVRVDHPDVDRDNERRILKALLDEQLWELIEKVDLAAKYAHEYFQLVCDYINNGPAIEKSEVMFNYKIIWPIIALAAKARAAARFHPGEILLNTSDKDYKTDGLIEMDEIEVCLLETSGHYGLKYLDRFGHDDEDTLREPKVFFIHVRGKTYFDSSITLILKNLDNPRQNNASVDSRDPSPRSTSSRAFGQLRNPFDGQ</sequence>